<feature type="domain" description="YdhG-like" evidence="1">
    <location>
        <begin position="19"/>
        <end position="109"/>
    </location>
</feature>
<evidence type="ECO:0000313" key="3">
    <source>
        <dbReference type="Proteomes" id="UP000178448"/>
    </source>
</evidence>
<comment type="caution">
    <text evidence="2">The sequence shown here is derived from an EMBL/GenBank/DDBJ whole genome shotgun (WGS) entry which is preliminary data.</text>
</comment>
<reference evidence="2 3" key="1">
    <citation type="journal article" date="2016" name="Nat. Commun.">
        <title>Thousands of microbial genomes shed light on interconnected biogeochemical processes in an aquifer system.</title>
        <authorList>
            <person name="Anantharaman K."/>
            <person name="Brown C.T."/>
            <person name="Hug L.A."/>
            <person name="Sharon I."/>
            <person name="Castelle C.J."/>
            <person name="Probst A.J."/>
            <person name="Thomas B.C."/>
            <person name="Singh A."/>
            <person name="Wilkins M.J."/>
            <person name="Karaoz U."/>
            <person name="Brodie E.L."/>
            <person name="Williams K.H."/>
            <person name="Hubbard S.S."/>
            <person name="Banfield J.F."/>
        </authorList>
    </citation>
    <scope>NUCLEOTIDE SEQUENCE [LARGE SCALE GENOMIC DNA]</scope>
</reference>
<protein>
    <recommendedName>
        <fullName evidence="1">YdhG-like domain-containing protein</fullName>
    </recommendedName>
</protein>
<dbReference type="Gene3D" id="3.90.1150.200">
    <property type="match status" value="1"/>
</dbReference>
<dbReference type="Proteomes" id="UP000178448">
    <property type="component" value="Unassembled WGS sequence"/>
</dbReference>
<evidence type="ECO:0000259" key="1">
    <source>
        <dbReference type="Pfam" id="PF08818"/>
    </source>
</evidence>
<organism evidence="2 3">
    <name type="scientific">Candidatus Gottesmanbacteria bacterium RBG_16_52_11</name>
    <dbReference type="NCBI Taxonomy" id="1798374"/>
    <lineage>
        <taxon>Bacteria</taxon>
        <taxon>Candidatus Gottesmaniibacteriota</taxon>
    </lineage>
</organism>
<name>A0A1F5YXJ3_9BACT</name>
<proteinExistence type="predicted"/>
<accession>A0A1F5YXJ3</accession>
<sequence>MKSIKTVDEYIADAPENVRDRLNELREAIRSVAPAAVERISYGMPYYHYKGRLAYFALAKNHIGVYALFPDEKEFGKELERYSTSKGTIRFPLKEKLPIALIKKLLRARLRKLEKAARDKKLRNLPRFLAVYPVSTVRS</sequence>
<dbReference type="InterPro" id="IPR014922">
    <property type="entry name" value="YdhG-like"/>
</dbReference>
<dbReference type="AlphaFoldDB" id="A0A1F5YXJ3"/>
<dbReference type="EMBL" id="MFJD01000001">
    <property type="protein sequence ID" value="OGG04846.1"/>
    <property type="molecule type" value="Genomic_DNA"/>
</dbReference>
<evidence type="ECO:0000313" key="2">
    <source>
        <dbReference type="EMBL" id="OGG04846.1"/>
    </source>
</evidence>
<dbReference type="Pfam" id="PF08818">
    <property type="entry name" value="DUF1801"/>
    <property type="match status" value="1"/>
</dbReference>
<gene>
    <name evidence="2" type="ORF">A2Z33_06080</name>
</gene>
<dbReference type="SUPFAM" id="SSF159888">
    <property type="entry name" value="YdhG-like"/>
    <property type="match status" value="1"/>
</dbReference>